<sequence>MSVGGGAGRPLQGDQTPALPMLNGKAADLTGPGRTDQFGVTATDLGASVVAPNGKLVSVFGDTFSGPMVGQGDWRSPVALIGSGDADHEIVYERAAGPDPHYAHQLWFYIHDDASSGWSRGGISTVIPSDLLRVGDSIYLHAIVNHGFGNVMWTEIWRSDDSGVSWTHMGEQAKFPGDLQGGYAQCWSWDYDPDDGWVYVVATGFQRNKGIILMRVRPEHIGQRSQYSCWGFTNGSWGWGRQSTPITPPGEQWGELTFRRLSAGTWVLGGFLASQYALGYRVVNSPVANMYTTPLQIPVVGSSWADEDPADSRVAQLYGGYLLPGSRFDVQGGVGLVVSQWRTDTGWPYRAMQFKAQLKDTSRTPQPTDPINL</sequence>
<dbReference type="InterPro" id="IPR036278">
    <property type="entry name" value="Sialidase_sf"/>
</dbReference>
<organism evidence="3 4">
    <name type="scientific">Mycolicibacterium brisbanense</name>
    <dbReference type="NCBI Taxonomy" id="146020"/>
    <lineage>
        <taxon>Bacteria</taxon>
        <taxon>Bacillati</taxon>
        <taxon>Actinomycetota</taxon>
        <taxon>Actinomycetes</taxon>
        <taxon>Mycobacteriales</taxon>
        <taxon>Mycobacteriaceae</taxon>
        <taxon>Mycolicibacterium</taxon>
    </lineage>
</organism>
<evidence type="ECO:0000313" key="3">
    <source>
        <dbReference type="EMBL" id="GAS91504.1"/>
    </source>
</evidence>
<proteinExistence type="predicted"/>
<dbReference type="InterPro" id="IPR025442">
    <property type="entry name" value="DUF4185"/>
</dbReference>
<accession>A0A117I7E6</accession>
<evidence type="ECO:0000259" key="2">
    <source>
        <dbReference type="Pfam" id="PF13810"/>
    </source>
</evidence>
<evidence type="ECO:0000256" key="1">
    <source>
        <dbReference type="SAM" id="MobiDB-lite"/>
    </source>
</evidence>
<dbReference type="EMBL" id="BCSX01000049">
    <property type="protein sequence ID" value="GAS91504.1"/>
    <property type="molecule type" value="Genomic_DNA"/>
</dbReference>
<name>A0A117I7E6_9MYCO</name>
<reference evidence="4" key="1">
    <citation type="journal article" date="2016" name="Genome Announc.">
        <title>Draft Genome Sequences of Five Rapidly Growing Mycobacterium Species, M. thermoresistibile, M. fortuitum subsp. acetamidolyticum, M. canariasense, M. brisbanense, and M. novocastrense.</title>
        <authorList>
            <person name="Katahira K."/>
            <person name="Ogura Y."/>
            <person name="Gotoh Y."/>
            <person name="Hayashi T."/>
        </authorList>
    </citation>
    <scope>NUCLEOTIDE SEQUENCE [LARGE SCALE GENOMIC DNA]</scope>
    <source>
        <strain evidence="4">JCM15654</strain>
    </source>
</reference>
<gene>
    <name evidence="3" type="ORF">RMCB_5600</name>
</gene>
<reference evidence="4" key="2">
    <citation type="submission" date="2016-02" db="EMBL/GenBank/DDBJ databases">
        <title>Draft genome sequence of five rapidly growing Mycobacterium species.</title>
        <authorList>
            <person name="Katahira K."/>
            <person name="Gotou Y."/>
            <person name="Iida K."/>
            <person name="Ogura Y."/>
            <person name="Hayashi T."/>
        </authorList>
    </citation>
    <scope>NUCLEOTIDE SEQUENCE [LARGE SCALE GENOMIC DNA]</scope>
    <source>
        <strain evidence="4">JCM15654</strain>
    </source>
</reference>
<protein>
    <recommendedName>
        <fullName evidence="2">DUF4185 domain-containing protein</fullName>
    </recommendedName>
</protein>
<dbReference type="SUPFAM" id="SSF50939">
    <property type="entry name" value="Sialidases"/>
    <property type="match status" value="1"/>
</dbReference>
<evidence type="ECO:0000313" key="4">
    <source>
        <dbReference type="Proteomes" id="UP000069620"/>
    </source>
</evidence>
<dbReference type="STRING" id="146020.RMCB_5600"/>
<dbReference type="Proteomes" id="UP000069620">
    <property type="component" value="Unassembled WGS sequence"/>
</dbReference>
<keyword evidence="4" id="KW-1185">Reference proteome</keyword>
<dbReference type="AlphaFoldDB" id="A0A117I7E6"/>
<feature type="region of interest" description="Disordered" evidence="1">
    <location>
        <begin position="1"/>
        <end position="30"/>
    </location>
</feature>
<comment type="caution">
    <text evidence="3">The sequence shown here is derived from an EMBL/GenBank/DDBJ whole genome shotgun (WGS) entry which is preliminary data.</text>
</comment>
<feature type="domain" description="DUF4185" evidence="2">
    <location>
        <begin position="31"/>
        <end position="355"/>
    </location>
</feature>
<dbReference type="Pfam" id="PF13810">
    <property type="entry name" value="DUF4185"/>
    <property type="match status" value="1"/>
</dbReference>